<keyword evidence="2" id="KW-1185">Reference proteome</keyword>
<evidence type="ECO:0000313" key="1">
    <source>
        <dbReference type="EMBL" id="GBL79529.1"/>
    </source>
</evidence>
<dbReference type="EMBL" id="BGPR01000019">
    <property type="protein sequence ID" value="GBL79529.1"/>
    <property type="molecule type" value="Genomic_DNA"/>
</dbReference>
<name>A0A4Y2AJS7_ARAVE</name>
<dbReference type="AlphaFoldDB" id="A0A4Y2AJS7"/>
<proteinExistence type="predicted"/>
<protein>
    <submittedName>
        <fullName evidence="1">Uncharacterized protein</fullName>
    </submittedName>
</protein>
<evidence type="ECO:0000313" key="2">
    <source>
        <dbReference type="Proteomes" id="UP000499080"/>
    </source>
</evidence>
<accession>A0A4Y2AJS7</accession>
<gene>
    <name evidence="1" type="ORF">AVEN_18117_1</name>
</gene>
<reference evidence="1 2" key="1">
    <citation type="journal article" date="2019" name="Sci. Rep.">
        <title>Orb-weaving spider Araneus ventricosus genome elucidates the spidroin gene catalogue.</title>
        <authorList>
            <person name="Kono N."/>
            <person name="Nakamura H."/>
            <person name="Ohtoshi R."/>
            <person name="Moran D.A.P."/>
            <person name="Shinohara A."/>
            <person name="Yoshida Y."/>
            <person name="Fujiwara M."/>
            <person name="Mori M."/>
            <person name="Tomita M."/>
            <person name="Arakawa K."/>
        </authorList>
    </citation>
    <scope>NUCLEOTIDE SEQUENCE [LARGE SCALE GENOMIC DNA]</scope>
</reference>
<sequence length="105" mass="11587">MFPEVDAAWAPVDAVCNSVILCEEATKCPFCGAVGGFKRTTPRKVVQCRSRSVTLADDRYVALNAQRHGELTACELFQDLPATLGTIFSRQTAERRIAEKGFYSQ</sequence>
<comment type="caution">
    <text evidence="1">The sequence shown here is derived from an EMBL/GenBank/DDBJ whole genome shotgun (WGS) entry which is preliminary data.</text>
</comment>
<dbReference type="OrthoDB" id="6755115at2759"/>
<dbReference type="Proteomes" id="UP000499080">
    <property type="component" value="Unassembled WGS sequence"/>
</dbReference>
<organism evidence="1 2">
    <name type="scientific">Araneus ventricosus</name>
    <name type="common">Orbweaver spider</name>
    <name type="synonym">Epeira ventricosa</name>
    <dbReference type="NCBI Taxonomy" id="182803"/>
    <lineage>
        <taxon>Eukaryota</taxon>
        <taxon>Metazoa</taxon>
        <taxon>Ecdysozoa</taxon>
        <taxon>Arthropoda</taxon>
        <taxon>Chelicerata</taxon>
        <taxon>Arachnida</taxon>
        <taxon>Araneae</taxon>
        <taxon>Araneomorphae</taxon>
        <taxon>Entelegynae</taxon>
        <taxon>Araneoidea</taxon>
        <taxon>Araneidae</taxon>
        <taxon>Araneus</taxon>
    </lineage>
</organism>